<comment type="caution">
    <text evidence="2">The sequence shown here is derived from an EMBL/GenBank/DDBJ whole genome shotgun (WGS) entry which is preliminary data.</text>
</comment>
<dbReference type="AlphaFoldDB" id="A0A508TFZ4"/>
<gene>
    <name evidence="2" type="ORF">CI1B_40730</name>
</gene>
<evidence type="ECO:0000259" key="1">
    <source>
        <dbReference type="Pfam" id="PF10074"/>
    </source>
</evidence>
<sequence length="88" mass="10156">MSGKSDFLDQPPTDARLTDYDRAHLATYLRLLDAEREGAPWEEVAKIIFGIDPKTDQLRAEAVYQNHLARAHWMTNNGFRDLIRASFH</sequence>
<accession>A0A508TFZ4</accession>
<name>A0A508TFZ4_9BRAD</name>
<protein>
    <recommendedName>
        <fullName evidence="1">T6SS Transcription factor RovC-like DNA binding domain-containing protein</fullName>
    </recommendedName>
</protein>
<keyword evidence="3" id="KW-1185">Reference proteome</keyword>
<proteinExistence type="predicted"/>
<evidence type="ECO:0000313" key="2">
    <source>
        <dbReference type="EMBL" id="VIO72428.1"/>
    </source>
</evidence>
<dbReference type="OrthoDB" id="9811330at2"/>
<dbReference type="EMBL" id="CAADFC020000016">
    <property type="protein sequence ID" value="VIO72428.1"/>
    <property type="molecule type" value="Genomic_DNA"/>
</dbReference>
<dbReference type="Proteomes" id="UP000328092">
    <property type="component" value="Unassembled WGS sequence"/>
</dbReference>
<organism evidence="2 3">
    <name type="scientific">Bradyrhizobium ivorense</name>
    <dbReference type="NCBI Taxonomy" id="2511166"/>
    <lineage>
        <taxon>Bacteria</taxon>
        <taxon>Pseudomonadati</taxon>
        <taxon>Pseudomonadota</taxon>
        <taxon>Alphaproteobacteria</taxon>
        <taxon>Hyphomicrobiales</taxon>
        <taxon>Nitrobacteraceae</taxon>
        <taxon>Bradyrhizobium</taxon>
    </lineage>
</organism>
<dbReference type="InterPro" id="IPR018754">
    <property type="entry name" value="RovC-like_DNA-bd"/>
</dbReference>
<dbReference type="RefSeq" id="WP_139861322.1">
    <property type="nucleotide sequence ID" value="NZ_CAADFC020000016.1"/>
</dbReference>
<dbReference type="Pfam" id="PF10074">
    <property type="entry name" value="RovC_DNA-bd"/>
    <property type="match status" value="1"/>
</dbReference>
<reference evidence="2" key="1">
    <citation type="submission" date="2019-02" db="EMBL/GenBank/DDBJ databases">
        <authorList>
            <person name="Pothier F.J."/>
        </authorList>
    </citation>
    <scope>NUCLEOTIDE SEQUENCE</scope>
    <source>
        <strain evidence="2">CI-1B</strain>
    </source>
</reference>
<feature type="domain" description="T6SS Transcription factor RovC-like DNA binding" evidence="1">
    <location>
        <begin position="11"/>
        <end position="84"/>
    </location>
</feature>
<evidence type="ECO:0000313" key="3">
    <source>
        <dbReference type="Proteomes" id="UP000328092"/>
    </source>
</evidence>